<dbReference type="Proteomes" id="UP000664859">
    <property type="component" value="Unassembled WGS sequence"/>
</dbReference>
<accession>A0A836CCN5</accession>
<dbReference type="OrthoDB" id="3863715at2759"/>
<name>A0A836CCN5_9STRA</name>
<gene>
    <name evidence="2" type="ORF">JKP88DRAFT_289510</name>
    <name evidence="1" type="ORF">JKP88DRAFT_291193</name>
</gene>
<sequence length="99" mass="11570">MMLVYGLELECGKYYVGAAPLGSDVVRNHMTGHQCDWTRDYKPLRMMFEFSSDNPEERDYRTLRLCVLHGVENVRWDGFYMSIEKALGTTQEISREVLI</sequence>
<proteinExistence type="predicted"/>
<dbReference type="Gene3D" id="3.40.1440.10">
    <property type="entry name" value="GIY-YIG endonuclease"/>
    <property type="match status" value="1"/>
</dbReference>
<dbReference type="AlphaFoldDB" id="A0A836CCN5"/>
<keyword evidence="3" id="KW-1185">Reference proteome</keyword>
<evidence type="ECO:0008006" key="4">
    <source>
        <dbReference type="Google" id="ProtNLM"/>
    </source>
</evidence>
<evidence type="ECO:0000313" key="2">
    <source>
        <dbReference type="EMBL" id="KAG5185035.1"/>
    </source>
</evidence>
<evidence type="ECO:0000313" key="3">
    <source>
        <dbReference type="Proteomes" id="UP000664859"/>
    </source>
</evidence>
<protein>
    <recommendedName>
        <fullName evidence="4">GIY-YIG homing endonuclease</fullName>
    </recommendedName>
</protein>
<comment type="caution">
    <text evidence="1">The sequence shown here is derived from an EMBL/GenBank/DDBJ whole genome shotgun (WGS) entry which is preliminary data.</text>
</comment>
<dbReference type="EMBL" id="JAFCMP010000485">
    <property type="protein sequence ID" value="KAG5179261.1"/>
    <property type="molecule type" value="Genomic_DNA"/>
</dbReference>
<organism evidence="1 3">
    <name type="scientific">Tribonema minus</name>
    <dbReference type="NCBI Taxonomy" id="303371"/>
    <lineage>
        <taxon>Eukaryota</taxon>
        <taxon>Sar</taxon>
        <taxon>Stramenopiles</taxon>
        <taxon>Ochrophyta</taxon>
        <taxon>PX clade</taxon>
        <taxon>Xanthophyceae</taxon>
        <taxon>Tribonematales</taxon>
        <taxon>Tribonemataceae</taxon>
        <taxon>Tribonema</taxon>
    </lineage>
</organism>
<reference evidence="1" key="1">
    <citation type="submission" date="2021-02" db="EMBL/GenBank/DDBJ databases">
        <title>First Annotated Genome of the Yellow-green Alga Tribonema minus.</title>
        <authorList>
            <person name="Mahan K.M."/>
        </authorList>
    </citation>
    <scope>NUCLEOTIDE SEQUENCE</scope>
    <source>
        <strain evidence="1">UTEX B ZZ1240</strain>
    </source>
</reference>
<dbReference type="EMBL" id="JAFCMP010000144">
    <property type="protein sequence ID" value="KAG5185035.1"/>
    <property type="molecule type" value="Genomic_DNA"/>
</dbReference>
<evidence type="ECO:0000313" key="1">
    <source>
        <dbReference type="EMBL" id="KAG5179261.1"/>
    </source>
</evidence>
<dbReference type="InterPro" id="IPR035901">
    <property type="entry name" value="GIY-YIG_endonuc_sf"/>
</dbReference>